<dbReference type="Gene3D" id="1.25.40.10">
    <property type="entry name" value="Tetratricopeptide repeat domain"/>
    <property type="match status" value="1"/>
</dbReference>
<dbReference type="SMART" id="SM00862">
    <property type="entry name" value="Trans_reg_C"/>
    <property type="match status" value="1"/>
</dbReference>
<proteinExistence type="predicted"/>
<dbReference type="EMBL" id="BSOB01000035">
    <property type="protein sequence ID" value="GLQ94179.1"/>
    <property type="molecule type" value="Genomic_DNA"/>
</dbReference>
<dbReference type="CDD" id="cd00383">
    <property type="entry name" value="trans_reg_C"/>
    <property type="match status" value="1"/>
</dbReference>
<gene>
    <name evidence="5" type="ORF">GCM10007901_31300</name>
</gene>
<feature type="DNA-binding region" description="OmpR/PhoB-type" evidence="2">
    <location>
        <begin position="10"/>
        <end position="108"/>
    </location>
</feature>
<keyword evidence="3" id="KW-0812">Transmembrane</keyword>
<dbReference type="PANTHER" id="PTHR47691">
    <property type="entry name" value="REGULATOR-RELATED"/>
    <property type="match status" value="1"/>
</dbReference>
<dbReference type="Proteomes" id="UP001156670">
    <property type="component" value="Unassembled WGS sequence"/>
</dbReference>
<sequence>MSGKVSRMGTPVYCFGDFRLDPTTRELSRNGEAVVIAASSFDCLVYLVEHRERAVGKDELIAAVWGRSDVSDNLLAQTIVRLRRALDDASSEQRCIKTMARVGYRWMLETTVLSSPFVTQAEAMQGDSVVDDDRDKAKFHPHPRRVRLSLLVSLLITIIVAACYWGWQAVQIKPASTPMHFNDGTAIVLPAEVRAPDDWNWLHLGLMDLLSTQLREAKVPTESSQDVLNLLNQSGSAQLASFALVVTPHVSLSDNRWHVHLDAKAKDGRSWQAESSSSDVLAAAHAASDLMLVQLGYANGSSKSIAGDSLQQYMLRIEATQLAGQPDIAHKLIDNAPPGMRHTPELAFVQAELYCAEGKLELCEQSLNDLRTRVSATENPVLRGKVLTSLWFPYRRKNQYAEGEAVLDEAVHLLQGQKDTEALATAYLDRSHLEFYQSKLDEATLDLGRARVDFVLAGDSVGQAKVDRAMGEIALRRGQFGTAVPLLQHAYEQYQRMGMRQLLSSALDALAGAQKLSLLYPDELATTDKFWPFEQKHMDFLDNYSRHELANTRALALADNGRTSDAMALLESILAQASAEEEATLRALLYVNLAKLALDREDVAGALQWIGKAMDGTALAQDDDPSDYGEAWYVNVIALQRAGKTDELKRTVTAMQAWAARLPKQNDLVTIWLLRAKAAQAWSDGQRDQALQQLKSAMAAADALGTPETIVDVGRAYALTLLAAGHVDQAVAVSGRLSDWTSVDWRAAWVESCVLQALGQNAAADKARGRAQQLAGDRRLPGGVVAMF</sequence>
<name>A0ABQ5XSN6_9GAMM</name>
<dbReference type="SUPFAM" id="SSF48452">
    <property type="entry name" value="TPR-like"/>
    <property type="match status" value="2"/>
</dbReference>
<keyword evidence="6" id="KW-1185">Reference proteome</keyword>
<keyword evidence="1 2" id="KW-0238">DNA-binding</keyword>
<dbReference type="PROSITE" id="PS51755">
    <property type="entry name" value="OMPR_PHOB"/>
    <property type="match status" value="1"/>
</dbReference>
<protein>
    <recommendedName>
        <fullName evidence="4">OmpR/PhoB-type domain-containing protein</fullName>
    </recommendedName>
</protein>
<comment type="caution">
    <text evidence="5">The sequence shown here is derived from an EMBL/GenBank/DDBJ whole genome shotgun (WGS) entry which is preliminary data.</text>
</comment>
<evidence type="ECO:0000256" key="2">
    <source>
        <dbReference type="PROSITE-ProRule" id="PRU01091"/>
    </source>
</evidence>
<evidence type="ECO:0000259" key="4">
    <source>
        <dbReference type="PROSITE" id="PS51755"/>
    </source>
</evidence>
<dbReference type="InterPro" id="IPR011990">
    <property type="entry name" value="TPR-like_helical_dom_sf"/>
</dbReference>
<organism evidence="5 6">
    <name type="scientific">Dyella acidisoli</name>
    <dbReference type="NCBI Taxonomy" id="1867834"/>
    <lineage>
        <taxon>Bacteria</taxon>
        <taxon>Pseudomonadati</taxon>
        <taxon>Pseudomonadota</taxon>
        <taxon>Gammaproteobacteria</taxon>
        <taxon>Lysobacterales</taxon>
        <taxon>Rhodanobacteraceae</taxon>
        <taxon>Dyella</taxon>
    </lineage>
</organism>
<dbReference type="Pfam" id="PF00486">
    <property type="entry name" value="Trans_reg_C"/>
    <property type="match status" value="1"/>
</dbReference>
<dbReference type="PANTHER" id="PTHR47691:SF3">
    <property type="entry name" value="HTH-TYPE TRANSCRIPTIONAL REGULATOR RV0890C-RELATED"/>
    <property type="match status" value="1"/>
</dbReference>
<keyword evidence="3" id="KW-1133">Transmembrane helix</keyword>
<evidence type="ECO:0000256" key="1">
    <source>
        <dbReference type="ARBA" id="ARBA00023125"/>
    </source>
</evidence>
<dbReference type="Gene3D" id="1.10.10.10">
    <property type="entry name" value="Winged helix-like DNA-binding domain superfamily/Winged helix DNA-binding domain"/>
    <property type="match status" value="1"/>
</dbReference>
<keyword evidence="3" id="KW-0472">Membrane</keyword>
<feature type="domain" description="OmpR/PhoB-type" evidence="4">
    <location>
        <begin position="10"/>
        <end position="108"/>
    </location>
</feature>
<dbReference type="InterPro" id="IPR001867">
    <property type="entry name" value="OmpR/PhoB-type_DNA-bd"/>
</dbReference>
<reference evidence="6" key="1">
    <citation type="journal article" date="2019" name="Int. J. Syst. Evol. Microbiol.">
        <title>The Global Catalogue of Microorganisms (GCM) 10K type strain sequencing project: providing services to taxonomists for standard genome sequencing and annotation.</title>
        <authorList>
            <consortium name="The Broad Institute Genomics Platform"/>
            <consortium name="The Broad Institute Genome Sequencing Center for Infectious Disease"/>
            <person name="Wu L."/>
            <person name="Ma J."/>
        </authorList>
    </citation>
    <scope>NUCLEOTIDE SEQUENCE [LARGE SCALE GENOMIC DNA]</scope>
    <source>
        <strain evidence="6">NBRC 111980</strain>
    </source>
</reference>
<dbReference type="SUPFAM" id="SSF46894">
    <property type="entry name" value="C-terminal effector domain of the bipartite response regulators"/>
    <property type="match status" value="1"/>
</dbReference>
<evidence type="ECO:0000256" key="3">
    <source>
        <dbReference type="SAM" id="Phobius"/>
    </source>
</evidence>
<accession>A0ABQ5XSN6</accession>
<feature type="transmembrane region" description="Helical" evidence="3">
    <location>
        <begin position="148"/>
        <end position="167"/>
    </location>
</feature>
<evidence type="ECO:0000313" key="6">
    <source>
        <dbReference type="Proteomes" id="UP001156670"/>
    </source>
</evidence>
<dbReference type="InterPro" id="IPR036388">
    <property type="entry name" value="WH-like_DNA-bd_sf"/>
</dbReference>
<evidence type="ECO:0000313" key="5">
    <source>
        <dbReference type="EMBL" id="GLQ94179.1"/>
    </source>
</evidence>
<dbReference type="InterPro" id="IPR016032">
    <property type="entry name" value="Sig_transdc_resp-reg_C-effctor"/>
</dbReference>